<dbReference type="AlphaFoldDB" id="A0A1X0I5Z2"/>
<comment type="caution">
    <text evidence="2">The sequence shown here is derived from an EMBL/GenBank/DDBJ whole genome shotgun (WGS) entry which is preliminary data.</text>
</comment>
<sequence>MAPTLALNAIDSLILAPDIVGDIVGAGPNWASKPSQVGTRPPGPFVIDEGKPECEPLFGPNSNTVGVVYTAWRSVLYKEDTDTFEHAVYQAVATVADAKAATQLLENAFTKPVNACNDVVVHRRDDKSRWRFQKTNAADMDVRWTATELQDGQGTGWVCPNEARAKNNVVIYVQACQYGNGAPATATIMDKIAAKIPG</sequence>
<gene>
    <name evidence="2" type="ORF">BST39_21090</name>
</gene>
<evidence type="ECO:0000259" key="1">
    <source>
        <dbReference type="Pfam" id="PF14032"/>
    </source>
</evidence>
<evidence type="ECO:0000313" key="3">
    <source>
        <dbReference type="Proteomes" id="UP000192513"/>
    </source>
</evidence>
<dbReference type="Pfam" id="PF14032">
    <property type="entry name" value="PknH_C"/>
    <property type="match status" value="1"/>
</dbReference>
<dbReference type="InterPro" id="IPR026954">
    <property type="entry name" value="PknH-like_Extracell"/>
</dbReference>
<organism evidence="2 3">
    <name type="scientific">Mycobacterium paraseoulense</name>
    <dbReference type="NCBI Taxonomy" id="590652"/>
    <lineage>
        <taxon>Bacteria</taxon>
        <taxon>Bacillati</taxon>
        <taxon>Actinomycetota</taxon>
        <taxon>Actinomycetes</taxon>
        <taxon>Mycobacteriales</taxon>
        <taxon>Mycobacteriaceae</taxon>
        <taxon>Mycobacterium</taxon>
    </lineage>
</organism>
<dbReference type="Gene3D" id="3.40.1000.70">
    <property type="entry name" value="PknH-like extracellular domain"/>
    <property type="match status" value="1"/>
</dbReference>
<proteinExistence type="predicted"/>
<accession>A0A1X0I5Z2</accession>
<keyword evidence="3" id="KW-1185">Reference proteome</keyword>
<name>A0A1X0I5Z2_9MYCO</name>
<dbReference type="Proteomes" id="UP000192513">
    <property type="component" value="Unassembled WGS sequence"/>
</dbReference>
<dbReference type="EMBL" id="MVIE01000032">
    <property type="protein sequence ID" value="ORB36249.1"/>
    <property type="molecule type" value="Genomic_DNA"/>
</dbReference>
<protein>
    <recommendedName>
        <fullName evidence="1">PknH-like extracellular domain-containing protein</fullName>
    </recommendedName>
</protein>
<feature type="domain" description="PknH-like extracellular" evidence="1">
    <location>
        <begin position="9"/>
        <end position="195"/>
    </location>
</feature>
<reference evidence="2 3" key="1">
    <citation type="submission" date="2017-02" db="EMBL/GenBank/DDBJ databases">
        <title>The new phylogeny of genus Mycobacterium.</title>
        <authorList>
            <person name="Tortoli E."/>
            <person name="Trovato A."/>
            <person name="Cirillo D.M."/>
        </authorList>
    </citation>
    <scope>NUCLEOTIDE SEQUENCE [LARGE SCALE GENOMIC DNA]</scope>
    <source>
        <strain evidence="2 3">DSM 45000</strain>
    </source>
</reference>
<evidence type="ECO:0000313" key="2">
    <source>
        <dbReference type="EMBL" id="ORB36249.1"/>
    </source>
</evidence>
<dbReference type="InterPro" id="IPR038232">
    <property type="entry name" value="PknH-like_Extracell_sf"/>
</dbReference>